<proteinExistence type="predicted"/>
<organism evidence="1 2">
    <name type="scientific">Gossypium barbadense</name>
    <name type="common">Sea Island cotton</name>
    <name type="synonym">Hibiscus barbadensis</name>
    <dbReference type="NCBI Taxonomy" id="3634"/>
    <lineage>
        <taxon>Eukaryota</taxon>
        <taxon>Viridiplantae</taxon>
        <taxon>Streptophyta</taxon>
        <taxon>Embryophyta</taxon>
        <taxon>Tracheophyta</taxon>
        <taxon>Spermatophyta</taxon>
        <taxon>Magnoliopsida</taxon>
        <taxon>eudicotyledons</taxon>
        <taxon>Gunneridae</taxon>
        <taxon>Pentapetalae</taxon>
        <taxon>rosids</taxon>
        <taxon>malvids</taxon>
        <taxon>Malvales</taxon>
        <taxon>Malvaceae</taxon>
        <taxon>Malvoideae</taxon>
        <taxon>Gossypium</taxon>
    </lineage>
</organism>
<reference evidence="1 2" key="1">
    <citation type="submission" date="2015-01" db="EMBL/GenBank/DDBJ databases">
        <title>Genome of allotetraploid Gossypium barbadense reveals genomic plasticity and fiber elongation in cotton evolution.</title>
        <authorList>
            <person name="Chen X."/>
            <person name="Liu X."/>
            <person name="Zhao B."/>
            <person name="Zheng H."/>
            <person name="Hu Y."/>
            <person name="Lu G."/>
            <person name="Yang C."/>
            <person name="Chen J."/>
            <person name="Shan C."/>
            <person name="Zhang L."/>
            <person name="Zhou Y."/>
            <person name="Wang L."/>
            <person name="Guo W."/>
            <person name="Bai Y."/>
            <person name="Ruan J."/>
            <person name="Shangguan X."/>
            <person name="Mao Y."/>
            <person name="Jiang J."/>
            <person name="Zhu Y."/>
            <person name="Lei J."/>
            <person name="Kang H."/>
            <person name="Chen S."/>
            <person name="He X."/>
            <person name="Wang R."/>
            <person name="Wang Y."/>
            <person name="Chen J."/>
            <person name="Wang L."/>
            <person name="Yu S."/>
            <person name="Wang B."/>
            <person name="Wei J."/>
            <person name="Song S."/>
            <person name="Lu X."/>
            <person name="Gao Z."/>
            <person name="Gu W."/>
            <person name="Deng X."/>
            <person name="Ma D."/>
            <person name="Wang S."/>
            <person name="Liang W."/>
            <person name="Fang L."/>
            <person name="Cai C."/>
            <person name="Zhu X."/>
            <person name="Zhou B."/>
            <person name="Zhang Y."/>
            <person name="Chen Z."/>
            <person name="Xu S."/>
            <person name="Zhu R."/>
            <person name="Wang S."/>
            <person name="Zhang T."/>
            <person name="Zhao G."/>
        </authorList>
    </citation>
    <scope>NUCLEOTIDE SEQUENCE [LARGE SCALE GENOMIC DNA]</scope>
    <source>
        <strain evidence="2">cv. Xinhai21</strain>
        <tissue evidence="1">Leaf</tissue>
    </source>
</reference>
<dbReference type="EMBL" id="KZ663046">
    <property type="protein sequence ID" value="PPS16280.1"/>
    <property type="molecule type" value="Genomic_DNA"/>
</dbReference>
<evidence type="ECO:0000313" key="2">
    <source>
        <dbReference type="Proteomes" id="UP000239757"/>
    </source>
</evidence>
<name>A0A2P5YKZ4_GOSBA</name>
<dbReference type="AlphaFoldDB" id="A0A2P5YKZ4"/>
<sequence>MPIQAKVCEACGRNVCVSANLNVEQYIDDIYTLQHTLCIWENEFPVLLDVSNWEVSPPVFELQPDLGLHRVPKGRAHVIRIHDDVDVNETVKPKRCKLCSTTGNTWPHCTYRVN</sequence>
<dbReference type="Proteomes" id="UP000239757">
    <property type="component" value="Unassembled WGS sequence"/>
</dbReference>
<accession>A0A2P5YKZ4</accession>
<protein>
    <submittedName>
        <fullName evidence="1">Uncharacterized protein</fullName>
    </submittedName>
</protein>
<evidence type="ECO:0000313" key="1">
    <source>
        <dbReference type="EMBL" id="PPS16280.1"/>
    </source>
</evidence>
<gene>
    <name evidence="1" type="ORF">GOBAR_AA04310</name>
</gene>
<dbReference type="OrthoDB" id="10413132at2759"/>